<proteinExistence type="predicted"/>
<evidence type="ECO:0000313" key="2">
    <source>
        <dbReference type="Proteomes" id="UP000077266"/>
    </source>
</evidence>
<dbReference type="InParanoid" id="A0A165ZQM6"/>
<reference evidence="1 2" key="1">
    <citation type="journal article" date="2016" name="Mol. Biol. Evol.">
        <title>Comparative Genomics of Early-Diverging Mushroom-Forming Fungi Provides Insights into the Origins of Lignocellulose Decay Capabilities.</title>
        <authorList>
            <person name="Nagy L.G."/>
            <person name="Riley R."/>
            <person name="Tritt A."/>
            <person name="Adam C."/>
            <person name="Daum C."/>
            <person name="Floudas D."/>
            <person name="Sun H."/>
            <person name="Yadav J.S."/>
            <person name="Pangilinan J."/>
            <person name="Larsson K.H."/>
            <person name="Matsuura K."/>
            <person name="Barry K."/>
            <person name="Labutti K."/>
            <person name="Kuo R."/>
            <person name="Ohm R.A."/>
            <person name="Bhattacharya S.S."/>
            <person name="Shirouzu T."/>
            <person name="Yoshinaga Y."/>
            <person name="Martin F.M."/>
            <person name="Grigoriev I.V."/>
            <person name="Hibbett D.S."/>
        </authorList>
    </citation>
    <scope>NUCLEOTIDE SEQUENCE [LARGE SCALE GENOMIC DNA]</scope>
    <source>
        <strain evidence="1 2">HHB12029</strain>
    </source>
</reference>
<dbReference type="Proteomes" id="UP000077266">
    <property type="component" value="Unassembled WGS sequence"/>
</dbReference>
<accession>A0A165ZQM6</accession>
<organism evidence="1 2">
    <name type="scientific">Exidia glandulosa HHB12029</name>
    <dbReference type="NCBI Taxonomy" id="1314781"/>
    <lineage>
        <taxon>Eukaryota</taxon>
        <taxon>Fungi</taxon>
        <taxon>Dikarya</taxon>
        <taxon>Basidiomycota</taxon>
        <taxon>Agaricomycotina</taxon>
        <taxon>Agaricomycetes</taxon>
        <taxon>Auriculariales</taxon>
        <taxon>Exidiaceae</taxon>
        <taxon>Exidia</taxon>
    </lineage>
</organism>
<gene>
    <name evidence="1" type="ORF">EXIGLDRAFT_726568</name>
</gene>
<sequence>MSVGFRSIGPLARGCGSLQLQSLSVGHVLICSLCLPICACHTANPELYSVSPRPCVHNAPRYQVLAPATQLHVDVCCSHHNSALPPFLITMHSP</sequence>
<dbReference type="EMBL" id="KV426203">
    <property type="protein sequence ID" value="KZV84979.1"/>
    <property type="molecule type" value="Genomic_DNA"/>
</dbReference>
<dbReference type="AlphaFoldDB" id="A0A165ZQM6"/>
<evidence type="ECO:0000313" key="1">
    <source>
        <dbReference type="EMBL" id="KZV84979.1"/>
    </source>
</evidence>
<protein>
    <submittedName>
        <fullName evidence="1">Uncharacterized protein</fullName>
    </submittedName>
</protein>
<name>A0A165ZQM6_EXIGL</name>
<keyword evidence="2" id="KW-1185">Reference proteome</keyword>